<feature type="compositionally biased region" description="Pro residues" evidence="1">
    <location>
        <begin position="317"/>
        <end position="348"/>
    </location>
</feature>
<dbReference type="EMBL" id="JAQQPM010000009">
    <property type="protein sequence ID" value="KAK2074970.1"/>
    <property type="molecule type" value="Genomic_DNA"/>
</dbReference>
<keyword evidence="3" id="KW-1185">Reference proteome</keyword>
<evidence type="ECO:0000313" key="2">
    <source>
        <dbReference type="EMBL" id="KAK2074970.1"/>
    </source>
</evidence>
<protein>
    <recommendedName>
        <fullName evidence="4">RAVE subunit 2/Rogdi</fullName>
    </recommendedName>
</protein>
<dbReference type="GO" id="GO:0043291">
    <property type="term" value="C:RAVE complex"/>
    <property type="evidence" value="ECO:0007669"/>
    <property type="project" value="TreeGrafter"/>
</dbReference>
<proteinExistence type="predicted"/>
<comment type="caution">
    <text evidence="2">The sequence shown here is derived from an EMBL/GenBank/DDBJ whole genome shotgun (WGS) entry which is preliminary data.</text>
</comment>
<organism evidence="2 3">
    <name type="scientific">Phyllachora maydis</name>
    <dbReference type="NCBI Taxonomy" id="1825666"/>
    <lineage>
        <taxon>Eukaryota</taxon>
        <taxon>Fungi</taxon>
        <taxon>Dikarya</taxon>
        <taxon>Ascomycota</taxon>
        <taxon>Pezizomycotina</taxon>
        <taxon>Sordariomycetes</taxon>
        <taxon>Sordariomycetidae</taxon>
        <taxon>Phyllachorales</taxon>
        <taxon>Phyllachoraceae</taxon>
        <taxon>Phyllachora</taxon>
    </lineage>
</organism>
<dbReference type="Pfam" id="PF10259">
    <property type="entry name" value="Rogdi_lz"/>
    <property type="match status" value="1"/>
</dbReference>
<dbReference type="InterPro" id="IPR028241">
    <property type="entry name" value="RAVE2/Rogdi"/>
</dbReference>
<gene>
    <name evidence="2" type="ORF">P8C59_009136</name>
</gene>
<accession>A0AAD9MHY0</accession>
<evidence type="ECO:0000313" key="3">
    <source>
        <dbReference type="Proteomes" id="UP001217918"/>
    </source>
</evidence>
<feature type="compositionally biased region" description="Polar residues" evidence="1">
    <location>
        <begin position="203"/>
        <end position="213"/>
    </location>
</feature>
<dbReference type="Proteomes" id="UP001217918">
    <property type="component" value="Unassembled WGS sequence"/>
</dbReference>
<reference evidence="2" key="1">
    <citation type="journal article" date="2023" name="Mol. Plant Microbe Interact.">
        <title>Elucidating the Obligate Nature and Biological Capacity of an Invasive Fungal Corn Pathogen.</title>
        <authorList>
            <person name="MacCready J.S."/>
            <person name="Roggenkamp E.M."/>
            <person name="Gdanetz K."/>
            <person name="Chilvers M.I."/>
        </authorList>
    </citation>
    <scope>NUCLEOTIDE SEQUENCE</scope>
    <source>
        <strain evidence="2">PM02</strain>
    </source>
</reference>
<dbReference type="PANTHER" id="PTHR13618:SF1">
    <property type="entry name" value="PROTEIN ROGDI HOMOLOG"/>
    <property type="match status" value="1"/>
</dbReference>
<name>A0AAD9MHY0_9PEZI</name>
<sequence>MSIDIWPPIPPNQLQSRLEEVQKRELDWLLQELHETLANLKVGLEECYALLAPLDPGSTLVLSTPRNEVVKGHVTRVGTRIVKGAISLRLRTLPLQTITINPEHPIHLAPLSSLHSLLTYSIDLLNLTVSYFYPSVDTPSAPLPSSDPPVSSPHFLAAQLRLLAGALSESAALLKGPPLPGDPAWTSRSLAPSHFVPALPLHPSTSTFESGPTSSSSSSNSKSNSNSNNNNINNNNNNSNSNSHSSSSSSRNHLPVLSVYLGIQESSLVLWLRALEPADAPVHFGTKLALAIGTARRLEHDEAERVFGFCCVDEPTMPTPPPKPSPSEPPPSSSSDPAKPPPPPPPKSTPSGDRLRTPRASAGPGETDVYVREKVRVESADPSLLVLAAKLAALGHTLGLARRNLAAVMGEDVGAEEED</sequence>
<evidence type="ECO:0008006" key="4">
    <source>
        <dbReference type="Google" id="ProtNLM"/>
    </source>
</evidence>
<feature type="region of interest" description="Disordered" evidence="1">
    <location>
        <begin position="202"/>
        <end position="251"/>
    </location>
</feature>
<dbReference type="AlphaFoldDB" id="A0AAD9MHY0"/>
<dbReference type="PANTHER" id="PTHR13618">
    <property type="entry name" value="LEUCINE ZIPPER CONTAINING TRANSCRIPTION FACTOR LZF1"/>
    <property type="match status" value="1"/>
</dbReference>
<evidence type="ECO:0000256" key="1">
    <source>
        <dbReference type="SAM" id="MobiDB-lite"/>
    </source>
</evidence>
<feature type="compositionally biased region" description="Low complexity" evidence="1">
    <location>
        <begin position="214"/>
        <end position="251"/>
    </location>
</feature>
<feature type="region of interest" description="Disordered" evidence="1">
    <location>
        <begin position="312"/>
        <end position="370"/>
    </location>
</feature>